<dbReference type="SUPFAM" id="SSF53756">
    <property type="entry name" value="UDP-Glycosyltransferase/glycogen phosphorylase"/>
    <property type="match status" value="1"/>
</dbReference>
<protein>
    <submittedName>
        <fullName evidence="4">Glycosyltransferase family 9 protein</fullName>
    </submittedName>
</protein>
<dbReference type="PANTHER" id="PTHR30160">
    <property type="entry name" value="TETRAACYLDISACCHARIDE 4'-KINASE-RELATED"/>
    <property type="match status" value="1"/>
</dbReference>
<reference evidence="4 5" key="2">
    <citation type="submission" date="2019-05" db="EMBL/GenBank/DDBJ databases">
        <authorList>
            <person name="Suflita J.M."/>
            <person name="Marks C.R."/>
        </authorList>
    </citation>
    <scope>NUCLEOTIDE SEQUENCE [LARGE SCALE GENOMIC DNA]</scope>
    <source>
        <strain evidence="4 5">ALDC</strain>
    </source>
</reference>
<dbReference type="EMBL" id="CP040098">
    <property type="protein sequence ID" value="QCQ23087.1"/>
    <property type="molecule type" value="Genomic_DNA"/>
</dbReference>
<accession>A0A4P8L4Z9</accession>
<dbReference type="InterPro" id="IPR002201">
    <property type="entry name" value="Glyco_trans_9"/>
</dbReference>
<feature type="region of interest" description="Disordered" evidence="3">
    <location>
        <begin position="340"/>
        <end position="374"/>
    </location>
</feature>
<dbReference type="InterPro" id="IPR051199">
    <property type="entry name" value="LPS_LOS_Heptosyltrfase"/>
</dbReference>
<keyword evidence="5" id="KW-1185">Reference proteome</keyword>
<dbReference type="AlphaFoldDB" id="A0A4P8L4Z9"/>
<keyword evidence="2 4" id="KW-0808">Transferase</keyword>
<dbReference type="GO" id="GO:0008713">
    <property type="term" value="F:ADP-heptose-lipopolysaccharide heptosyltransferase activity"/>
    <property type="evidence" value="ECO:0007669"/>
    <property type="project" value="TreeGrafter"/>
</dbReference>
<evidence type="ECO:0000256" key="3">
    <source>
        <dbReference type="SAM" id="MobiDB-lite"/>
    </source>
</evidence>
<dbReference type="KEGG" id="dax:FDQ92_13445"/>
<evidence type="ECO:0000256" key="1">
    <source>
        <dbReference type="ARBA" id="ARBA00022676"/>
    </source>
</evidence>
<dbReference type="Pfam" id="PF01075">
    <property type="entry name" value="Glyco_transf_9"/>
    <property type="match status" value="1"/>
</dbReference>
<dbReference type="PANTHER" id="PTHR30160:SF23">
    <property type="match status" value="1"/>
</dbReference>
<dbReference type="GO" id="GO:0005829">
    <property type="term" value="C:cytosol"/>
    <property type="evidence" value="ECO:0007669"/>
    <property type="project" value="TreeGrafter"/>
</dbReference>
<evidence type="ECO:0000256" key="2">
    <source>
        <dbReference type="ARBA" id="ARBA00022679"/>
    </source>
</evidence>
<dbReference type="GO" id="GO:0009244">
    <property type="term" value="P:lipopolysaccharide core region biosynthetic process"/>
    <property type="evidence" value="ECO:0007669"/>
    <property type="project" value="TreeGrafter"/>
</dbReference>
<gene>
    <name evidence="4" type="ORF">FDQ92_13445</name>
</gene>
<dbReference type="Proteomes" id="UP000298602">
    <property type="component" value="Chromosome"/>
</dbReference>
<evidence type="ECO:0000313" key="4">
    <source>
        <dbReference type="EMBL" id="QCQ23087.1"/>
    </source>
</evidence>
<dbReference type="OrthoDB" id="9795016at2"/>
<name>A0A4P8L4Z9_9BACT</name>
<evidence type="ECO:0000313" key="5">
    <source>
        <dbReference type="Proteomes" id="UP000298602"/>
    </source>
</evidence>
<organism evidence="4 5">
    <name type="scientific">Desulfoglaeba alkanexedens ALDC</name>
    <dbReference type="NCBI Taxonomy" id="980445"/>
    <lineage>
        <taxon>Bacteria</taxon>
        <taxon>Pseudomonadati</taxon>
        <taxon>Thermodesulfobacteriota</taxon>
        <taxon>Syntrophobacteria</taxon>
        <taxon>Syntrophobacterales</taxon>
        <taxon>Syntrophobacteraceae</taxon>
        <taxon>Desulfoglaeba</taxon>
    </lineage>
</organism>
<sequence length="374" mass="40589">MPDCVGTTKALSRNGDLAMKSIGIFHQGALGDFLLSLPAVEGFYHLFGPSYMDFWTKSEYAALFYGKAYAGRFFSPDDSRWAAFHMDDFTAAPALPPGVTQLDAFFLFGQENTKRVADLLSRRLRIPVHWIRSFPNEAAQRSVTETLVDQFHALGWPIPNRPVRVMADPAESLLAEDILRNQGIAGGPFAVVHPGSGSLKKIWPLRNWWSLVRWLRNDVGIPVVLTLGPADAPLHPFAETARGELGAAVASSLPLARLVALLDLAALYVGNDSGITHLAAAVGTPSAAVFGPTAPEIWAPRGRNVQVIRRQWNPENVLHWDAKAADAPDEAAAAFVERALAGESTRHSRDRRRNCGKGETAGKWGQPAAGNADS</sequence>
<proteinExistence type="predicted"/>
<dbReference type="CDD" id="cd03789">
    <property type="entry name" value="GT9_LPS_heptosyltransferase"/>
    <property type="match status" value="1"/>
</dbReference>
<dbReference type="Gene3D" id="3.40.50.2000">
    <property type="entry name" value="Glycogen Phosphorylase B"/>
    <property type="match status" value="1"/>
</dbReference>
<reference evidence="4 5" key="1">
    <citation type="submission" date="2019-05" db="EMBL/GenBank/DDBJ databases">
        <title>The Complete Genome Sequence of the n-alkane-degrading Desulfoglaeba alkanexedens ALDC reveals multiple alkylsuccinate synthase gene clusters.</title>
        <authorList>
            <person name="Callaghan A.V."/>
            <person name="Davidova I.A."/>
            <person name="Duncan K.E."/>
            <person name="Morris B."/>
            <person name="McInerney M.J."/>
        </authorList>
    </citation>
    <scope>NUCLEOTIDE SEQUENCE [LARGE SCALE GENOMIC DNA]</scope>
    <source>
        <strain evidence="4 5">ALDC</strain>
    </source>
</reference>
<keyword evidence="1" id="KW-0328">Glycosyltransferase</keyword>